<dbReference type="PANTHER" id="PTHR39961">
    <property type="entry name" value="HYPOTHETICAL CYTOSOLIC PROTEIN"/>
    <property type="match status" value="1"/>
</dbReference>
<protein>
    <recommendedName>
        <fullName evidence="3">DUF458 domain-containing protein</fullName>
    </recommendedName>
</protein>
<evidence type="ECO:0008006" key="3">
    <source>
        <dbReference type="Google" id="ProtNLM"/>
    </source>
</evidence>
<dbReference type="Proteomes" id="UP000637720">
    <property type="component" value="Unassembled WGS sequence"/>
</dbReference>
<gene>
    <name evidence="1" type="ORF">GCM10007043_16360</name>
</gene>
<reference evidence="1" key="1">
    <citation type="journal article" date="2014" name="Int. J. Syst. Evol. Microbiol.">
        <title>Complete genome sequence of Corynebacterium casei LMG S-19264T (=DSM 44701T), isolated from a smear-ripened cheese.</title>
        <authorList>
            <consortium name="US DOE Joint Genome Institute (JGI-PGF)"/>
            <person name="Walter F."/>
            <person name="Albersmeier A."/>
            <person name="Kalinowski J."/>
            <person name="Ruckert C."/>
        </authorList>
    </citation>
    <scope>NUCLEOTIDE SEQUENCE</scope>
    <source>
        <strain evidence="1">JCM 14719</strain>
    </source>
</reference>
<name>A0A8J3B9I7_9BACI</name>
<dbReference type="InterPro" id="IPR007405">
    <property type="entry name" value="Phage_KVP40_Orf299"/>
</dbReference>
<proteinExistence type="predicted"/>
<accession>A0A8J3B9I7</accession>
<dbReference type="AlphaFoldDB" id="A0A8J3B9I7"/>
<keyword evidence="2" id="KW-1185">Reference proteome</keyword>
<organism evidence="1 2">
    <name type="scientific">Calditerricola satsumensis</name>
    <dbReference type="NCBI Taxonomy" id="373054"/>
    <lineage>
        <taxon>Bacteria</taxon>
        <taxon>Bacillati</taxon>
        <taxon>Bacillota</taxon>
        <taxon>Bacilli</taxon>
        <taxon>Bacillales</taxon>
        <taxon>Bacillaceae</taxon>
        <taxon>Calditerricola</taxon>
    </lineage>
</organism>
<dbReference type="Pfam" id="PF04308">
    <property type="entry name" value="RNaseH_like"/>
    <property type="match status" value="1"/>
</dbReference>
<reference evidence="1" key="2">
    <citation type="submission" date="2020-09" db="EMBL/GenBank/DDBJ databases">
        <authorList>
            <person name="Sun Q."/>
            <person name="Ohkuma M."/>
        </authorList>
    </citation>
    <scope>NUCLEOTIDE SEQUENCE</scope>
    <source>
        <strain evidence="1">JCM 14719</strain>
    </source>
</reference>
<comment type="caution">
    <text evidence="1">The sequence shown here is derived from an EMBL/GenBank/DDBJ whole genome shotgun (WGS) entry which is preliminary data.</text>
</comment>
<evidence type="ECO:0000313" key="1">
    <source>
        <dbReference type="EMBL" id="GGK03048.1"/>
    </source>
</evidence>
<dbReference type="EMBL" id="BMOF01000033">
    <property type="protein sequence ID" value="GGK03048.1"/>
    <property type="molecule type" value="Genomic_DNA"/>
</dbReference>
<evidence type="ECO:0000313" key="2">
    <source>
        <dbReference type="Proteomes" id="UP000637720"/>
    </source>
</evidence>
<sequence>MRLISPTRGPLSLEQVVANIRRYIEEAPQATYKLVIGTDSQTDADKTVFVTAIIVQRVGRGARFFYARQVVPPIVDLRHRIYRETEISLRTLEALQRAGLSAIGADFPIEIHLDVGQQGETRMIIQEVVGWVQAVGYTAKIKPDAYGASAVADRFTK</sequence>
<dbReference type="PANTHER" id="PTHR39961:SF1">
    <property type="entry name" value="DUF458 DOMAIN-CONTAINING PROTEIN"/>
    <property type="match status" value="1"/>
</dbReference>